<dbReference type="Proteomes" id="UP000199424">
    <property type="component" value="Unassembled WGS sequence"/>
</dbReference>
<evidence type="ECO:0000313" key="1">
    <source>
        <dbReference type="EMBL" id="SFR44960.1"/>
    </source>
</evidence>
<dbReference type="InterPro" id="IPR010344">
    <property type="entry name" value="YbjH"/>
</dbReference>
<dbReference type="AlphaFoldDB" id="A0A1I6GS03"/>
<keyword evidence="2" id="KW-1185">Reference proteome</keyword>
<evidence type="ECO:0000313" key="2">
    <source>
        <dbReference type="Proteomes" id="UP000199424"/>
    </source>
</evidence>
<name>A0A1I6GS03_9GAMM</name>
<protein>
    <submittedName>
        <fullName evidence="1">Exopolysaccharide biosynthesis protein YbjH</fullName>
    </submittedName>
</protein>
<proteinExistence type="predicted"/>
<sequence length="698" mass="79091">MALTSSALVILASSAWQPMSFQPETVNQSDFGGVGLMQTPTARMHDEGEFSLNYVDNEQFRRMSVSLQVFPWLEATARYTDEREVKWGGGPDFSNNQTNKDKGFDAKFRMWQESEYLPQVALGLRDMGGTGHFAAEYVVANKRFGDFDISLGLGWGYIGKRNNIANPFCKITDKFCERPVGTTGSGGEFEIKEMFRGPAAVFGGIKYQTPIDALNFVAEYEGNNYENEQVEFPIQVDSPWNFGANYAVSENLNLKLSYQRGNTFMFGATFHFNLATINQAKYEPAPQKVGYSETRELNQVDYERLSQDLLREAGYKVHAVEADKNEQRVTLYTTQTRYRNSEQAAEKGARILANNLPENVARYELAQTDNGLALTQHNVDAIRFKQAARGERFFATTEQALSESDVRYSSADSTQRLYTREAATSKQDKWKFAVRPDLDQAFGNPETFYLYQLSLFGTADWQPSANFSINSSVGLNLINNYDEFNFLVDNLDTPIPRVRTRIREYSVANDIWLQNLQATYTHQFSRNWYGLAYGGYLERMFAGVGGEILYRPHNSDIAFGFDLNYVKQREPDSYTALEDYDVLTGHAAMYWQLPFIDDTLLTLKAGRFLAGDKGVQINFAHEFDSGVIAGAYAAFTNVSSEDYGEGGFTKGFYLNIPFDLFFVKHTKMRGTVGWNPITRDGGQMLNRSRQLYPMTEGR</sequence>
<dbReference type="Pfam" id="PF06082">
    <property type="entry name" value="YjbH"/>
    <property type="match status" value="1"/>
</dbReference>
<reference evidence="2" key="1">
    <citation type="submission" date="2016-10" db="EMBL/GenBank/DDBJ databases">
        <authorList>
            <person name="Varghese N."/>
            <person name="Submissions S."/>
        </authorList>
    </citation>
    <scope>NUCLEOTIDE SEQUENCE [LARGE SCALE GENOMIC DNA]</scope>
    <source>
        <strain evidence="2">CGMCC 1.7285</strain>
    </source>
</reference>
<dbReference type="RefSeq" id="WP_092856181.1">
    <property type="nucleotide sequence ID" value="NZ_FOYU01000001.1"/>
</dbReference>
<dbReference type="SUPFAM" id="SSF56935">
    <property type="entry name" value="Porins"/>
    <property type="match status" value="1"/>
</dbReference>
<accession>A0A1I6GS03</accession>
<dbReference type="EMBL" id="FOYU01000001">
    <property type="protein sequence ID" value="SFR44960.1"/>
    <property type="molecule type" value="Genomic_DNA"/>
</dbReference>
<organism evidence="1 2">
    <name type="scientific">Pseudidiomarina maritima</name>
    <dbReference type="NCBI Taxonomy" id="519453"/>
    <lineage>
        <taxon>Bacteria</taxon>
        <taxon>Pseudomonadati</taxon>
        <taxon>Pseudomonadota</taxon>
        <taxon>Gammaproteobacteria</taxon>
        <taxon>Alteromonadales</taxon>
        <taxon>Idiomarinaceae</taxon>
        <taxon>Pseudidiomarina</taxon>
    </lineage>
</organism>
<gene>
    <name evidence="1" type="ORF">SAMN04488070_1140</name>
</gene>